<dbReference type="EMBL" id="JBAMIC010000021">
    <property type="protein sequence ID" value="KAK7092748.1"/>
    <property type="molecule type" value="Genomic_DNA"/>
</dbReference>
<evidence type="ECO:0000256" key="1">
    <source>
        <dbReference type="ARBA" id="ARBA00008535"/>
    </source>
</evidence>
<dbReference type="AlphaFoldDB" id="A0AAN9G2B0"/>
<accession>A0AAN9G2B0</accession>
<protein>
    <recommendedName>
        <fullName evidence="5">AIG1-type G domain-containing protein</fullName>
    </recommendedName>
</protein>
<gene>
    <name evidence="6" type="ORF">V1264_008446</name>
</gene>
<dbReference type="PROSITE" id="PS51720">
    <property type="entry name" value="G_AIG1"/>
    <property type="match status" value="1"/>
</dbReference>
<dbReference type="PANTHER" id="PTHR10903:SF184">
    <property type="entry name" value="GTP-BINDING PROTEIN A"/>
    <property type="match status" value="1"/>
</dbReference>
<keyword evidence="7" id="KW-1185">Reference proteome</keyword>
<dbReference type="Pfam" id="PF04548">
    <property type="entry name" value="AIG1"/>
    <property type="match status" value="1"/>
</dbReference>
<feature type="compositionally biased region" description="Basic and acidic residues" evidence="4">
    <location>
        <begin position="277"/>
        <end position="297"/>
    </location>
</feature>
<feature type="compositionally biased region" description="Basic and acidic residues" evidence="4">
    <location>
        <begin position="304"/>
        <end position="371"/>
    </location>
</feature>
<feature type="region of interest" description="Disordered" evidence="4">
    <location>
        <begin position="242"/>
        <end position="265"/>
    </location>
</feature>
<organism evidence="6 7">
    <name type="scientific">Littorina saxatilis</name>
    <dbReference type="NCBI Taxonomy" id="31220"/>
    <lineage>
        <taxon>Eukaryota</taxon>
        <taxon>Metazoa</taxon>
        <taxon>Spiralia</taxon>
        <taxon>Lophotrochozoa</taxon>
        <taxon>Mollusca</taxon>
        <taxon>Gastropoda</taxon>
        <taxon>Caenogastropoda</taxon>
        <taxon>Littorinimorpha</taxon>
        <taxon>Littorinoidea</taxon>
        <taxon>Littorinidae</taxon>
        <taxon>Littorina</taxon>
    </lineage>
</organism>
<dbReference type="Proteomes" id="UP001374579">
    <property type="component" value="Unassembled WGS sequence"/>
</dbReference>
<dbReference type="SUPFAM" id="SSF52540">
    <property type="entry name" value="P-loop containing nucleoside triphosphate hydrolases"/>
    <property type="match status" value="1"/>
</dbReference>
<proteinExistence type="inferred from homology"/>
<comment type="similarity">
    <text evidence="1">Belongs to the TRAFAC class TrmE-Era-EngA-EngB-Septin-like GTPase superfamily. AIG1/Toc34/Toc159-like paraseptin GTPase family. IAN subfamily.</text>
</comment>
<feature type="domain" description="AIG1-type G" evidence="5">
    <location>
        <begin position="5"/>
        <end position="210"/>
    </location>
</feature>
<evidence type="ECO:0000256" key="2">
    <source>
        <dbReference type="ARBA" id="ARBA00022741"/>
    </source>
</evidence>
<keyword evidence="3" id="KW-0342">GTP-binding</keyword>
<evidence type="ECO:0000313" key="7">
    <source>
        <dbReference type="Proteomes" id="UP001374579"/>
    </source>
</evidence>
<dbReference type="PANTHER" id="PTHR10903">
    <property type="entry name" value="GTPASE, IMAP FAMILY MEMBER-RELATED"/>
    <property type="match status" value="1"/>
</dbReference>
<sequence>MASKETDYRFLIVGKSGSGKSATGNTIMGTDVFNTGFGLAAGTKMLEYRTSPKAKKGVTFTVVDTPGLFDPKVSNEVIVEHIVKAEACLHPGPHAVLYVLQIGRFTPEERETFMRLKELFDENIVQYTIIIFTRGDELKRKKMTLEQLLEQADEPFKDVMRECGSRVLIFNNENKGKRDKQVKELMAMVQTMLMKNNNEPYHCKVQEIVNTELERRATVRAKEKIHNDPKLRKVFDDMGTHAREARESAEKHHKEVRQSLMKTQQIEKMIQERLEAKEKEQREKEAHEKAERERKEQEEQEEREQERNQQHDEQRKEREKEPKQREQEEGKRRPEEERNGKEREAEEKKRMEELQKQLDQLKKERDVQQQLEAEKRKIQQEYEEKLEAERKKLHDEQMEKSKQDVADGKEKLWVRGVAAAVGEAWRAARDWFGF</sequence>
<reference evidence="6 7" key="1">
    <citation type="submission" date="2024-02" db="EMBL/GenBank/DDBJ databases">
        <title>Chromosome-scale genome assembly of the rough periwinkle Littorina saxatilis.</title>
        <authorList>
            <person name="De Jode A."/>
            <person name="Faria R."/>
            <person name="Formenti G."/>
            <person name="Sims Y."/>
            <person name="Smith T.P."/>
            <person name="Tracey A."/>
            <person name="Wood J.M.D."/>
            <person name="Zagrodzka Z.B."/>
            <person name="Johannesson K."/>
            <person name="Butlin R.K."/>
            <person name="Leder E.H."/>
        </authorList>
    </citation>
    <scope>NUCLEOTIDE SEQUENCE [LARGE SCALE GENOMIC DNA]</scope>
    <source>
        <strain evidence="6">Snail1</strain>
        <tissue evidence="6">Muscle</tissue>
    </source>
</reference>
<dbReference type="InterPro" id="IPR045058">
    <property type="entry name" value="GIMA/IAN/Toc"/>
</dbReference>
<keyword evidence="2" id="KW-0547">Nucleotide-binding</keyword>
<evidence type="ECO:0000313" key="6">
    <source>
        <dbReference type="EMBL" id="KAK7092748.1"/>
    </source>
</evidence>
<comment type="caution">
    <text evidence="6">The sequence shown here is derived from an EMBL/GenBank/DDBJ whole genome shotgun (WGS) entry which is preliminary data.</text>
</comment>
<evidence type="ECO:0000259" key="5">
    <source>
        <dbReference type="PROSITE" id="PS51720"/>
    </source>
</evidence>
<dbReference type="InterPro" id="IPR006703">
    <property type="entry name" value="G_AIG1"/>
</dbReference>
<dbReference type="FunFam" id="3.40.50.300:FF:000366">
    <property type="entry name" value="GTPase, IMAP family member 2"/>
    <property type="match status" value="1"/>
</dbReference>
<dbReference type="InterPro" id="IPR027417">
    <property type="entry name" value="P-loop_NTPase"/>
</dbReference>
<dbReference type="GO" id="GO:0005525">
    <property type="term" value="F:GTP binding"/>
    <property type="evidence" value="ECO:0007669"/>
    <property type="project" value="UniProtKB-KW"/>
</dbReference>
<feature type="region of interest" description="Disordered" evidence="4">
    <location>
        <begin position="277"/>
        <end position="371"/>
    </location>
</feature>
<feature type="compositionally biased region" description="Basic and acidic residues" evidence="4">
    <location>
        <begin position="242"/>
        <end position="257"/>
    </location>
</feature>
<evidence type="ECO:0000256" key="4">
    <source>
        <dbReference type="SAM" id="MobiDB-lite"/>
    </source>
</evidence>
<name>A0AAN9G2B0_9CAEN</name>
<evidence type="ECO:0000256" key="3">
    <source>
        <dbReference type="ARBA" id="ARBA00023134"/>
    </source>
</evidence>
<dbReference type="Gene3D" id="3.40.50.300">
    <property type="entry name" value="P-loop containing nucleotide triphosphate hydrolases"/>
    <property type="match status" value="1"/>
</dbReference>